<dbReference type="EMBL" id="JAPWDV010000002">
    <property type="protein sequence ID" value="KAJ6219277.1"/>
    <property type="molecule type" value="Genomic_DNA"/>
</dbReference>
<evidence type="ECO:0000313" key="2">
    <source>
        <dbReference type="EMBL" id="KAJ6219277.1"/>
    </source>
</evidence>
<accession>A0A9Q0M5H3</accession>
<proteinExistence type="predicted"/>
<reference evidence="2" key="1">
    <citation type="submission" date="2022-12" db="EMBL/GenBank/DDBJ databases">
        <title>Genome assemblies of Blomia tropicalis.</title>
        <authorList>
            <person name="Cui Y."/>
        </authorList>
    </citation>
    <scope>NUCLEOTIDE SEQUENCE</scope>
    <source>
        <tissue evidence="2">Adult mites</tissue>
    </source>
</reference>
<organism evidence="2 3">
    <name type="scientific">Blomia tropicalis</name>
    <name type="common">Mite</name>
    <dbReference type="NCBI Taxonomy" id="40697"/>
    <lineage>
        <taxon>Eukaryota</taxon>
        <taxon>Metazoa</taxon>
        <taxon>Ecdysozoa</taxon>
        <taxon>Arthropoda</taxon>
        <taxon>Chelicerata</taxon>
        <taxon>Arachnida</taxon>
        <taxon>Acari</taxon>
        <taxon>Acariformes</taxon>
        <taxon>Sarcoptiformes</taxon>
        <taxon>Astigmata</taxon>
        <taxon>Glycyphagoidea</taxon>
        <taxon>Echimyopodidae</taxon>
        <taxon>Blomia</taxon>
    </lineage>
</organism>
<dbReference type="Proteomes" id="UP001142055">
    <property type="component" value="Chromosome 2"/>
</dbReference>
<keyword evidence="3" id="KW-1185">Reference proteome</keyword>
<feature type="non-terminal residue" evidence="2">
    <location>
        <position position="1"/>
    </location>
</feature>
<comment type="caution">
    <text evidence="2">The sequence shown here is derived from an EMBL/GenBank/DDBJ whole genome shotgun (WGS) entry which is preliminary data.</text>
</comment>
<feature type="non-terminal residue" evidence="2">
    <location>
        <position position="65"/>
    </location>
</feature>
<sequence>TKYIKVGLDDPSRTTNVTFHNNESHWNGVGSGGDGSNGFNRSANAIARLSPNNSHSYEYANSANN</sequence>
<evidence type="ECO:0000256" key="1">
    <source>
        <dbReference type="SAM" id="MobiDB-lite"/>
    </source>
</evidence>
<evidence type="ECO:0000313" key="3">
    <source>
        <dbReference type="Proteomes" id="UP001142055"/>
    </source>
</evidence>
<protein>
    <submittedName>
        <fullName evidence="2">Uncharacterized protein</fullName>
    </submittedName>
</protein>
<feature type="region of interest" description="Disordered" evidence="1">
    <location>
        <begin position="18"/>
        <end position="37"/>
    </location>
</feature>
<dbReference type="AlphaFoldDB" id="A0A9Q0M5H3"/>
<gene>
    <name evidence="2" type="ORF">RDWZM_005089</name>
</gene>
<name>A0A9Q0M5H3_BLOTA</name>